<protein>
    <submittedName>
        <fullName evidence="2">Uncharacterized protein</fullName>
    </submittedName>
</protein>
<feature type="region of interest" description="Disordered" evidence="1">
    <location>
        <begin position="198"/>
        <end position="219"/>
    </location>
</feature>
<comment type="caution">
    <text evidence="2">The sequence shown here is derived from an EMBL/GenBank/DDBJ whole genome shotgun (WGS) entry which is preliminary data.</text>
</comment>
<organism evidence="2 3">
    <name type="scientific">Methylorubrum suomiense</name>
    <dbReference type="NCBI Taxonomy" id="144191"/>
    <lineage>
        <taxon>Bacteria</taxon>
        <taxon>Pseudomonadati</taxon>
        <taxon>Pseudomonadota</taxon>
        <taxon>Alphaproteobacteria</taxon>
        <taxon>Hyphomicrobiales</taxon>
        <taxon>Methylobacteriaceae</taxon>
        <taxon>Methylorubrum</taxon>
    </lineage>
</organism>
<reference evidence="2" key="1">
    <citation type="journal article" date="2021" name="Front. Microbiol.">
        <title>Comprehensive Comparative Genomics and Phenotyping of Methylobacterium Species.</title>
        <authorList>
            <person name="Alessa O."/>
            <person name="Ogura Y."/>
            <person name="Fujitani Y."/>
            <person name="Takami H."/>
            <person name="Hayashi T."/>
            <person name="Sahin N."/>
            <person name="Tani A."/>
        </authorList>
    </citation>
    <scope>NUCLEOTIDE SEQUENCE</scope>
    <source>
        <strain evidence="2">DSM 14458</strain>
    </source>
</reference>
<name>A0ABQ4V1F8_9HYPH</name>
<proteinExistence type="predicted"/>
<sequence length="239" mass="26867">MTLERNPCRDVNLSPVMPIPTPQSMLDALDRFTLQLRMRDVEPREDDTWLLIDTKTADPETNWPGELMGEYQTHGEARVALMSAAINAATPRDFQARCWDWLDQVTHGDATDLQERIARFVEEALELAQSLGMTHREVLDLTAYVFGRPPGEPHQEYGGLLTTAMVLAHYTGHDLMGCGEQELARCWDPAVIAKIRGKRSRRHGRGPLPGISEADLVPSDRFAEADRDLDEQMMPGGFN</sequence>
<keyword evidence="3" id="KW-1185">Reference proteome</keyword>
<evidence type="ECO:0000313" key="2">
    <source>
        <dbReference type="EMBL" id="GJE78140.1"/>
    </source>
</evidence>
<reference evidence="2" key="2">
    <citation type="submission" date="2021-08" db="EMBL/GenBank/DDBJ databases">
        <authorList>
            <person name="Tani A."/>
            <person name="Ola A."/>
            <person name="Ogura Y."/>
            <person name="Katsura K."/>
            <person name="Hayashi T."/>
        </authorList>
    </citation>
    <scope>NUCLEOTIDE SEQUENCE</scope>
    <source>
        <strain evidence="2">DSM 14458</strain>
    </source>
</reference>
<gene>
    <name evidence="2" type="ORF">BGCPKDLD_4751</name>
</gene>
<evidence type="ECO:0000256" key="1">
    <source>
        <dbReference type="SAM" id="MobiDB-lite"/>
    </source>
</evidence>
<dbReference type="RefSeq" id="WP_238308724.1">
    <property type="nucleotide sequence ID" value="NZ_BPRE01000020.1"/>
</dbReference>
<dbReference type="Proteomes" id="UP001055093">
    <property type="component" value="Unassembled WGS sequence"/>
</dbReference>
<evidence type="ECO:0000313" key="3">
    <source>
        <dbReference type="Proteomes" id="UP001055093"/>
    </source>
</evidence>
<dbReference type="EMBL" id="BPRE01000020">
    <property type="protein sequence ID" value="GJE78140.1"/>
    <property type="molecule type" value="Genomic_DNA"/>
</dbReference>
<accession>A0ABQ4V1F8</accession>